<dbReference type="Pfam" id="PF12950">
    <property type="entry name" value="TaqI_C"/>
    <property type="match status" value="1"/>
</dbReference>
<dbReference type="InterPro" id="IPR029063">
    <property type="entry name" value="SAM-dependent_MTases_sf"/>
</dbReference>
<evidence type="ECO:0000313" key="11">
    <source>
        <dbReference type="Proteomes" id="UP000198902"/>
    </source>
</evidence>
<dbReference type="PROSITE" id="PS00092">
    <property type="entry name" value="N6_MTASE"/>
    <property type="match status" value="1"/>
</dbReference>
<dbReference type="InterPro" id="IPR002052">
    <property type="entry name" value="DNA_methylase_N6_adenine_CS"/>
</dbReference>
<feature type="domain" description="TaqI-like C-terminal specificity" evidence="9">
    <location>
        <begin position="342"/>
        <end position="442"/>
    </location>
</feature>
<evidence type="ECO:0000256" key="7">
    <source>
        <dbReference type="ARBA" id="ARBA00047942"/>
    </source>
</evidence>
<dbReference type="Pfam" id="PF07669">
    <property type="entry name" value="Eco57I"/>
    <property type="match status" value="1"/>
</dbReference>
<dbReference type="EC" id="2.1.1.72" evidence="1"/>
<evidence type="ECO:0000256" key="4">
    <source>
        <dbReference type="ARBA" id="ARBA00022691"/>
    </source>
</evidence>
<evidence type="ECO:0000256" key="1">
    <source>
        <dbReference type="ARBA" id="ARBA00011900"/>
    </source>
</evidence>
<protein>
    <recommendedName>
        <fullName evidence="1">site-specific DNA-methyltransferase (adenine-specific)</fullName>
        <ecNumber evidence="1">2.1.1.72</ecNumber>
    </recommendedName>
</protein>
<sequence length="454" mass="51320">MKGHVPTPHDLAEKIVQRLFRDRQPTKSDRILYPGCGTGPFAAVVEQVCESEGWGLPDGLAIETNPEHLDAARNRGLEHVEFVEQDYLGPQMLESETFDFIVGNPPYVPIEGLSGEEKNRYKEEFSTAVGRFDLYLLFYERSLELLSSGGVLSFITPEKFEYVDAAEPLRRLLTSDNFHVEDVVHIDEDSFSGLVTFPCITTIRRTETGPTHVKLRDGSTHTTALPEDGESWAASVRGADLEDLETGTTLGDVTVRISPGMATGADSVFVADRQDVPAQLVPDWIYPTVSGRQLRSNDGPYTDSVFICPYQEDGTLPDEDELGAFGDWAELHRERLEDRSCVKKTGKRWYAWHENPPMQDLLQPKIVFKDIAKEPRFWAEKKGTVVPKHSVYYLIPKEDVPFDELLEYLNSPKARLWMESNCQKAANGFYRLQSRVLRDLPVPAEWSETYQATL</sequence>
<dbReference type="InterPro" id="IPR011639">
    <property type="entry name" value="MethylTrfase_TaqI-like_dom"/>
</dbReference>
<keyword evidence="4" id="KW-0949">S-adenosyl-L-methionine</keyword>
<proteinExistence type="predicted"/>
<keyword evidence="3" id="KW-0808">Transferase</keyword>
<dbReference type="PANTHER" id="PTHR33841:SF1">
    <property type="entry name" value="DNA METHYLTRANSFERASE A"/>
    <property type="match status" value="1"/>
</dbReference>
<dbReference type="GO" id="GO:0009307">
    <property type="term" value="P:DNA restriction-modification system"/>
    <property type="evidence" value="ECO:0007669"/>
    <property type="project" value="UniProtKB-KW"/>
</dbReference>
<keyword evidence="11" id="KW-1185">Reference proteome</keyword>
<dbReference type="GO" id="GO:0009007">
    <property type="term" value="F:site-specific DNA-methyltransferase (adenine-specific) activity"/>
    <property type="evidence" value="ECO:0007669"/>
    <property type="project" value="UniProtKB-EC"/>
</dbReference>
<dbReference type="OrthoDB" id="297716at2157"/>
<dbReference type="PRINTS" id="PR00507">
    <property type="entry name" value="N12N6MTFRASE"/>
</dbReference>
<dbReference type="AlphaFoldDB" id="A0A0D6JQE4"/>
<name>A0A0D6JQE4_9EURY</name>
<evidence type="ECO:0000259" key="9">
    <source>
        <dbReference type="Pfam" id="PF12950"/>
    </source>
</evidence>
<dbReference type="EMBL" id="CSTE01000002">
    <property type="protein sequence ID" value="CQR50079.1"/>
    <property type="molecule type" value="Genomic_DNA"/>
</dbReference>
<dbReference type="Proteomes" id="UP000198902">
    <property type="component" value="Unassembled WGS sequence"/>
</dbReference>
<dbReference type="Gene3D" id="3.40.50.150">
    <property type="entry name" value="Vaccinia Virus protein VP39"/>
    <property type="match status" value="1"/>
</dbReference>
<dbReference type="PANTHER" id="PTHR33841">
    <property type="entry name" value="DNA METHYLTRANSFERASE YEEA-RELATED"/>
    <property type="match status" value="1"/>
</dbReference>
<comment type="catalytic activity">
    <reaction evidence="7">
        <text>a 2'-deoxyadenosine in DNA + S-adenosyl-L-methionine = an N(6)-methyl-2'-deoxyadenosine in DNA + S-adenosyl-L-homocysteine + H(+)</text>
        <dbReference type="Rhea" id="RHEA:15197"/>
        <dbReference type="Rhea" id="RHEA-COMP:12418"/>
        <dbReference type="Rhea" id="RHEA-COMP:12419"/>
        <dbReference type="ChEBI" id="CHEBI:15378"/>
        <dbReference type="ChEBI" id="CHEBI:57856"/>
        <dbReference type="ChEBI" id="CHEBI:59789"/>
        <dbReference type="ChEBI" id="CHEBI:90615"/>
        <dbReference type="ChEBI" id="CHEBI:90616"/>
        <dbReference type="EC" id="2.1.1.72"/>
    </reaction>
</comment>
<keyword evidence="5" id="KW-0680">Restriction system</keyword>
<organism evidence="10 11">
    <name type="scientific">Haloferax massiliensis</name>
    <dbReference type="NCBI Taxonomy" id="1476858"/>
    <lineage>
        <taxon>Archaea</taxon>
        <taxon>Methanobacteriati</taxon>
        <taxon>Methanobacteriota</taxon>
        <taxon>Stenosarchaea group</taxon>
        <taxon>Halobacteria</taxon>
        <taxon>Halobacteriales</taxon>
        <taxon>Haloferacaceae</taxon>
        <taxon>Haloferax</taxon>
    </lineage>
</organism>
<evidence type="ECO:0000256" key="3">
    <source>
        <dbReference type="ARBA" id="ARBA00022679"/>
    </source>
</evidence>
<evidence type="ECO:0000256" key="5">
    <source>
        <dbReference type="ARBA" id="ARBA00022747"/>
    </source>
</evidence>
<dbReference type="SUPFAM" id="SSF53335">
    <property type="entry name" value="S-adenosyl-L-methionine-dependent methyltransferases"/>
    <property type="match status" value="1"/>
</dbReference>
<evidence type="ECO:0000313" key="10">
    <source>
        <dbReference type="EMBL" id="CQR50079.1"/>
    </source>
</evidence>
<feature type="domain" description="Type II methyltransferase M.TaqI-like" evidence="8">
    <location>
        <begin position="74"/>
        <end position="189"/>
    </location>
</feature>
<evidence type="ECO:0000256" key="2">
    <source>
        <dbReference type="ARBA" id="ARBA00022603"/>
    </source>
</evidence>
<dbReference type="CDD" id="cd02440">
    <property type="entry name" value="AdoMet_MTases"/>
    <property type="match status" value="1"/>
</dbReference>
<reference evidence="11" key="1">
    <citation type="submission" date="2015-03" db="EMBL/GenBank/DDBJ databases">
        <authorList>
            <person name="Urmite Genomes"/>
        </authorList>
    </citation>
    <scope>NUCLEOTIDE SEQUENCE [LARGE SCALE GENOMIC DNA]</scope>
    <source>
        <strain evidence="11">Arc-Hr</strain>
    </source>
</reference>
<keyword evidence="6" id="KW-0238">DNA-binding</keyword>
<dbReference type="InterPro" id="IPR050953">
    <property type="entry name" value="N4_N6_ade-DNA_methylase"/>
</dbReference>
<dbReference type="RefSeq" id="WP_089777990.1">
    <property type="nucleotide sequence ID" value="NZ_CABLRR010000002.1"/>
</dbReference>
<evidence type="ECO:0000259" key="8">
    <source>
        <dbReference type="Pfam" id="PF07669"/>
    </source>
</evidence>
<gene>
    <name evidence="10" type="primary">paeR7IM_2</name>
    <name evidence="10" type="ORF">BN996_01556</name>
</gene>
<dbReference type="GO" id="GO:0003677">
    <property type="term" value="F:DNA binding"/>
    <property type="evidence" value="ECO:0007669"/>
    <property type="project" value="UniProtKB-KW"/>
</dbReference>
<keyword evidence="2 10" id="KW-0489">Methyltransferase</keyword>
<accession>A0A0D6JQE4</accession>
<evidence type="ECO:0000256" key="6">
    <source>
        <dbReference type="ARBA" id="ARBA00023125"/>
    </source>
</evidence>
<dbReference type="InterPro" id="IPR025931">
    <property type="entry name" value="TaqI_C"/>
</dbReference>
<dbReference type="GO" id="GO:0032259">
    <property type="term" value="P:methylation"/>
    <property type="evidence" value="ECO:0007669"/>
    <property type="project" value="UniProtKB-KW"/>
</dbReference>